<evidence type="ECO:0000313" key="2">
    <source>
        <dbReference type="Proteomes" id="UP000298030"/>
    </source>
</evidence>
<dbReference type="EMBL" id="QPFP01000089">
    <property type="protein sequence ID" value="TEB22579.1"/>
    <property type="molecule type" value="Genomic_DNA"/>
</dbReference>
<name>A0A4Y7SMT9_COPMI</name>
<evidence type="ECO:0000313" key="1">
    <source>
        <dbReference type="EMBL" id="TEB22579.1"/>
    </source>
</evidence>
<sequence length="180" mass="19548">MTTFREQISRPHLGGGPRIRAENLRSIAFQSLVGAQWPLLLKKIDTPNLERMCITSNVLNFEHWAGAQAAIDSFLVGLAALQQLTYISINSSGASPADLHSILEATRGVNTLDLAVSDVGTILQALALPNLAPAQGTLPHLRTIIIEDLTGFDPSPFLSFLTFRRQYPPEPAAEGRLILP</sequence>
<protein>
    <recommendedName>
        <fullName evidence="3">RNI-like protein</fullName>
    </recommendedName>
</protein>
<organism evidence="1 2">
    <name type="scientific">Coprinellus micaceus</name>
    <name type="common">Glistening ink-cap mushroom</name>
    <name type="synonym">Coprinus micaceus</name>
    <dbReference type="NCBI Taxonomy" id="71717"/>
    <lineage>
        <taxon>Eukaryota</taxon>
        <taxon>Fungi</taxon>
        <taxon>Dikarya</taxon>
        <taxon>Basidiomycota</taxon>
        <taxon>Agaricomycotina</taxon>
        <taxon>Agaricomycetes</taxon>
        <taxon>Agaricomycetidae</taxon>
        <taxon>Agaricales</taxon>
        <taxon>Agaricineae</taxon>
        <taxon>Psathyrellaceae</taxon>
        <taxon>Coprinellus</taxon>
    </lineage>
</organism>
<comment type="caution">
    <text evidence="1">The sequence shown here is derived from an EMBL/GenBank/DDBJ whole genome shotgun (WGS) entry which is preliminary data.</text>
</comment>
<proteinExistence type="predicted"/>
<keyword evidence="2" id="KW-1185">Reference proteome</keyword>
<accession>A0A4Y7SMT9</accession>
<gene>
    <name evidence="1" type="ORF">FA13DRAFT_1478392</name>
</gene>
<evidence type="ECO:0008006" key="3">
    <source>
        <dbReference type="Google" id="ProtNLM"/>
    </source>
</evidence>
<reference evidence="1 2" key="1">
    <citation type="journal article" date="2019" name="Nat. Ecol. Evol.">
        <title>Megaphylogeny resolves global patterns of mushroom evolution.</title>
        <authorList>
            <person name="Varga T."/>
            <person name="Krizsan K."/>
            <person name="Foldi C."/>
            <person name="Dima B."/>
            <person name="Sanchez-Garcia M."/>
            <person name="Sanchez-Ramirez S."/>
            <person name="Szollosi G.J."/>
            <person name="Szarkandi J.G."/>
            <person name="Papp V."/>
            <person name="Albert L."/>
            <person name="Andreopoulos W."/>
            <person name="Angelini C."/>
            <person name="Antonin V."/>
            <person name="Barry K.W."/>
            <person name="Bougher N.L."/>
            <person name="Buchanan P."/>
            <person name="Buyck B."/>
            <person name="Bense V."/>
            <person name="Catcheside P."/>
            <person name="Chovatia M."/>
            <person name="Cooper J."/>
            <person name="Damon W."/>
            <person name="Desjardin D."/>
            <person name="Finy P."/>
            <person name="Geml J."/>
            <person name="Haridas S."/>
            <person name="Hughes K."/>
            <person name="Justo A."/>
            <person name="Karasinski D."/>
            <person name="Kautmanova I."/>
            <person name="Kiss B."/>
            <person name="Kocsube S."/>
            <person name="Kotiranta H."/>
            <person name="LaButti K.M."/>
            <person name="Lechner B.E."/>
            <person name="Liimatainen K."/>
            <person name="Lipzen A."/>
            <person name="Lukacs Z."/>
            <person name="Mihaltcheva S."/>
            <person name="Morgado L.N."/>
            <person name="Niskanen T."/>
            <person name="Noordeloos M.E."/>
            <person name="Ohm R.A."/>
            <person name="Ortiz-Santana B."/>
            <person name="Ovrebo C."/>
            <person name="Racz N."/>
            <person name="Riley R."/>
            <person name="Savchenko A."/>
            <person name="Shiryaev A."/>
            <person name="Soop K."/>
            <person name="Spirin V."/>
            <person name="Szebenyi C."/>
            <person name="Tomsovsky M."/>
            <person name="Tulloss R.E."/>
            <person name="Uehling J."/>
            <person name="Grigoriev I.V."/>
            <person name="Vagvolgyi C."/>
            <person name="Papp T."/>
            <person name="Martin F.M."/>
            <person name="Miettinen O."/>
            <person name="Hibbett D.S."/>
            <person name="Nagy L.G."/>
        </authorList>
    </citation>
    <scope>NUCLEOTIDE SEQUENCE [LARGE SCALE GENOMIC DNA]</scope>
    <source>
        <strain evidence="1 2">FP101781</strain>
    </source>
</reference>
<dbReference type="AlphaFoldDB" id="A0A4Y7SMT9"/>
<dbReference type="Proteomes" id="UP000298030">
    <property type="component" value="Unassembled WGS sequence"/>
</dbReference>